<dbReference type="InterPro" id="IPR035906">
    <property type="entry name" value="MetI-like_sf"/>
</dbReference>
<dbReference type="Gene3D" id="1.10.3720.10">
    <property type="entry name" value="MetI-like"/>
    <property type="match status" value="1"/>
</dbReference>
<accession>A0ABV6DSB1</accession>
<feature type="transmembrane region" description="Helical" evidence="7">
    <location>
        <begin position="140"/>
        <end position="160"/>
    </location>
</feature>
<proteinExistence type="inferred from homology"/>
<comment type="similarity">
    <text evidence="7">Belongs to the binding-protein-dependent transport system permease family.</text>
</comment>
<evidence type="ECO:0000256" key="4">
    <source>
        <dbReference type="ARBA" id="ARBA00022692"/>
    </source>
</evidence>
<dbReference type="EMBL" id="JBHLWN010000098">
    <property type="protein sequence ID" value="MFC0215530.1"/>
    <property type="molecule type" value="Genomic_DNA"/>
</dbReference>
<dbReference type="Proteomes" id="UP001589776">
    <property type="component" value="Unassembled WGS sequence"/>
</dbReference>
<feature type="domain" description="ABC transmembrane type-1" evidence="8">
    <location>
        <begin position="73"/>
        <end position="273"/>
    </location>
</feature>
<keyword evidence="4 7" id="KW-0812">Transmembrane</keyword>
<dbReference type="SUPFAM" id="SSF161098">
    <property type="entry name" value="MetI-like"/>
    <property type="match status" value="1"/>
</dbReference>
<name>A0ABV6DSB1_9BACL</name>
<dbReference type="PROSITE" id="PS51257">
    <property type="entry name" value="PROKAR_LIPOPROTEIN"/>
    <property type="match status" value="1"/>
</dbReference>
<evidence type="ECO:0000313" key="9">
    <source>
        <dbReference type="EMBL" id="MFC0215530.1"/>
    </source>
</evidence>
<reference evidence="9 10" key="1">
    <citation type="submission" date="2024-09" db="EMBL/GenBank/DDBJ databases">
        <authorList>
            <person name="Sun Q."/>
            <person name="Mori K."/>
        </authorList>
    </citation>
    <scope>NUCLEOTIDE SEQUENCE [LARGE SCALE GENOMIC DNA]</scope>
    <source>
        <strain evidence="9 10">CCM 7759</strain>
    </source>
</reference>
<evidence type="ECO:0000256" key="1">
    <source>
        <dbReference type="ARBA" id="ARBA00004651"/>
    </source>
</evidence>
<dbReference type="PANTHER" id="PTHR43744:SF9">
    <property type="entry name" value="POLYGALACTURONAN_RHAMNOGALACTURONAN TRANSPORT SYSTEM PERMEASE PROTEIN YTCP"/>
    <property type="match status" value="1"/>
</dbReference>
<dbReference type="Pfam" id="PF00528">
    <property type="entry name" value="BPD_transp_1"/>
    <property type="match status" value="1"/>
</dbReference>
<evidence type="ECO:0000256" key="3">
    <source>
        <dbReference type="ARBA" id="ARBA00022475"/>
    </source>
</evidence>
<keyword evidence="3" id="KW-1003">Cell membrane</keyword>
<keyword evidence="10" id="KW-1185">Reference proteome</keyword>
<feature type="transmembrane region" description="Helical" evidence="7">
    <location>
        <begin position="254"/>
        <end position="274"/>
    </location>
</feature>
<organism evidence="9 10">
    <name type="scientific">Paenibacillus chartarius</name>
    <dbReference type="NCBI Taxonomy" id="747481"/>
    <lineage>
        <taxon>Bacteria</taxon>
        <taxon>Bacillati</taxon>
        <taxon>Bacillota</taxon>
        <taxon>Bacilli</taxon>
        <taxon>Bacillales</taxon>
        <taxon>Paenibacillaceae</taxon>
        <taxon>Paenibacillus</taxon>
    </lineage>
</organism>
<protein>
    <submittedName>
        <fullName evidence="9">Carbohydrate ABC transporter permease</fullName>
    </submittedName>
</protein>
<comment type="caution">
    <text evidence="9">The sequence shown here is derived from an EMBL/GenBank/DDBJ whole genome shotgun (WGS) entry which is preliminary data.</text>
</comment>
<comment type="subcellular location">
    <subcellularLocation>
        <location evidence="1 7">Cell membrane</location>
        <topology evidence="1 7">Multi-pass membrane protein</topology>
    </subcellularLocation>
</comment>
<evidence type="ECO:0000256" key="5">
    <source>
        <dbReference type="ARBA" id="ARBA00022989"/>
    </source>
</evidence>
<gene>
    <name evidence="9" type="ORF">ACFFK0_24350</name>
</gene>
<keyword evidence="6 7" id="KW-0472">Membrane</keyword>
<sequence length="289" mass="32140">MKPSWGDRCFYAFNYIFLILIALSCLLPFVHIAAVSLSEKAAVDSGHVWLWPVGFQTNAYRFFFTDTQALTAFSNSLVITLGGVALSMLGTIAGAYPLSRSFLAGRRPLVMGMVFTMLFSGGMIPTYMVVKGLSLIDTYWALWLPGLVSTYNLLLMKSYFEQLPHELEEAAHLDGCGDIAYLLRVALPLSGPMLATIALFYGVQYWNSFMNVLMYINKSELQNLTVVVQAMQQKSELMLTAMEDRQQQELMGEMVKAAGVIVLTLPMLAAYPLLQRYFVKGIMLGSIKG</sequence>
<keyword evidence="2 7" id="KW-0813">Transport</keyword>
<feature type="transmembrane region" description="Helical" evidence="7">
    <location>
        <begin position="108"/>
        <end position="128"/>
    </location>
</feature>
<evidence type="ECO:0000256" key="7">
    <source>
        <dbReference type="RuleBase" id="RU363032"/>
    </source>
</evidence>
<dbReference type="PROSITE" id="PS50928">
    <property type="entry name" value="ABC_TM1"/>
    <property type="match status" value="1"/>
</dbReference>
<keyword evidence="5 7" id="KW-1133">Transmembrane helix</keyword>
<dbReference type="InterPro" id="IPR000515">
    <property type="entry name" value="MetI-like"/>
</dbReference>
<feature type="transmembrane region" description="Helical" evidence="7">
    <location>
        <begin position="72"/>
        <end position="96"/>
    </location>
</feature>
<dbReference type="CDD" id="cd06261">
    <property type="entry name" value="TM_PBP2"/>
    <property type="match status" value="1"/>
</dbReference>
<dbReference type="RefSeq" id="WP_377472979.1">
    <property type="nucleotide sequence ID" value="NZ_JBHLWN010000098.1"/>
</dbReference>
<evidence type="ECO:0000313" key="10">
    <source>
        <dbReference type="Proteomes" id="UP001589776"/>
    </source>
</evidence>
<dbReference type="PANTHER" id="PTHR43744">
    <property type="entry name" value="ABC TRANSPORTER PERMEASE PROTEIN MG189-RELATED-RELATED"/>
    <property type="match status" value="1"/>
</dbReference>
<evidence type="ECO:0000256" key="6">
    <source>
        <dbReference type="ARBA" id="ARBA00023136"/>
    </source>
</evidence>
<feature type="transmembrane region" description="Helical" evidence="7">
    <location>
        <begin position="181"/>
        <end position="203"/>
    </location>
</feature>
<evidence type="ECO:0000259" key="8">
    <source>
        <dbReference type="PROSITE" id="PS50928"/>
    </source>
</evidence>
<feature type="transmembrane region" description="Helical" evidence="7">
    <location>
        <begin position="12"/>
        <end position="34"/>
    </location>
</feature>
<evidence type="ECO:0000256" key="2">
    <source>
        <dbReference type="ARBA" id="ARBA00022448"/>
    </source>
</evidence>